<reference evidence="1 2" key="1">
    <citation type="submission" date="2024-05" db="EMBL/GenBank/DDBJ databases">
        <authorList>
            <person name="Liu Q."/>
            <person name="Xin Y.-H."/>
        </authorList>
    </citation>
    <scope>NUCLEOTIDE SEQUENCE [LARGE SCALE GENOMIC DNA]</scope>
    <source>
        <strain evidence="1 2">CGMCC 1.15349</strain>
    </source>
</reference>
<accession>A0ABU9XT67</accession>
<organism evidence="1 2">
    <name type="scientific">Sphingomonas qilianensis</name>
    <dbReference type="NCBI Taxonomy" id="1736690"/>
    <lineage>
        <taxon>Bacteria</taxon>
        <taxon>Pseudomonadati</taxon>
        <taxon>Pseudomonadota</taxon>
        <taxon>Alphaproteobacteria</taxon>
        <taxon>Sphingomonadales</taxon>
        <taxon>Sphingomonadaceae</taxon>
        <taxon>Sphingomonas</taxon>
    </lineage>
</organism>
<comment type="caution">
    <text evidence="1">The sequence shown here is derived from an EMBL/GenBank/DDBJ whole genome shotgun (WGS) entry which is preliminary data.</text>
</comment>
<dbReference type="RefSeq" id="WP_345865074.1">
    <property type="nucleotide sequence ID" value="NZ_JBDIMF010000004.1"/>
</dbReference>
<name>A0ABU9XT67_9SPHN</name>
<protein>
    <submittedName>
        <fullName evidence="1">Uncharacterized protein</fullName>
    </submittedName>
</protein>
<dbReference type="EMBL" id="JBDIMF010000004">
    <property type="protein sequence ID" value="MEN2787032.1"/>
    <property type="molecule type" value="Genomic_DNA"/>
</dbReference>
<evidence type="ECO:0000313" key="1">
    <source>
        <dbReference type="EMBL" id="MEN2787032.1"/>
    </source>
</evidence>
<dbReference type="Proteomes" id="UP001404104">
    <property type="component" value="Unassembled WGS sequence"/>
</dbReference>
<proteinExistence type="predicted"/>
<sequence>MIKAALAIAAMGVLAGETAPLAERIVAGDAIIPVTLNGQPGHLRVDPGAPGVPLVSADYAGRAGLKGGMFSLGYGVGPIRAMQSTAVAKLDVGQGVFKRRIGWGKLDYAPIADGTIGPADLPEPVVRFVLRAAAAGERTVALPMIDGGGMFGGFFGLYAQIMVGGQPMRVRFDPYHPRTLATAGAALRLAAAQEGRLSGESVPTEIVFGIQRPVRTMNFARPLELGPLSIATLGVRTNDGGNATGIAEGPPEKADPDEVVVVARGKERDPNHDRLSLGADQLERCSQIVFDKPAKQIRLTCR</sequence>
<keyword evidence="2" id="KW-1185">Reference proteome</keyword>
<gene>
    <name evidence="1" type="ORF">ABC969_11445</name>
</gene>
<evidence type="ECO:0000313" key="2">
    <source>
        <dbReference type="Proteomes" id="UP001404104"/>
    </source>
</evidence>